<gene>
    <name evidence="1" type="ORF">SPARVUS_LOCUS14405297</name>
</gene>
<sequence length="67" mass="7152">MYVKCFETKMTVSKMFKFATLVPAPLYVPTLAGTGTRMPASAGGDGWRRCRGRIAGAKDKVSVAGNP</sequence>
<dbReference type="Proteomes" id="UP001162483">
    <property type="component" value="Unassembled WGS sequence"/>
</dbReference>
<name>A0ABN9GNZ0_9NEOB</name>
<protein>
    <submittedName>
        <fullName evidence="1">Uncharacterized protein</fullName>
    </submittedName>
</protein>
<evidence type="ECO:0000313" key="1">
    <source>
        <dbReference type="EMBL" id="CAI9610371.1"/>
    </source>
</evidence>
<accession>A0ABN9GNZ0</accession>
<proteinExistence type="predicted"/>
<dbReference type="EMBL" id="CATNWA010018935">
    <property type="protein sequence ID" value="CAI9610371.1"/>
    <property type="molecule type" value="Genomic_DNA"/>
</dbReference>
<organism evidence="1 2">
    <name type="scientific">Staurois parvus</name>
    <dbReference type="NCBI Taxonomy" id="386267"/>
    <lineage>
        <taxon>Eukaryota</taxon>
        <taxon>Metazoa</taxon>
        <taxon>Chordata</taxon>
        <taxon>Craniata</taxon>
        <taxon>Vertebrata</taxon>
        <taxon>Euteleostomi</taxon>
        <taxon>Amphibia</taxon>
        <taxon>Batrachia</taxon>
        <taxon>Anura</taxon>
        <taxon>Neobatrachia</taxon>
        <taxon>Ranoidea</taxon>
        <taxon>Ranidae</taxon>
        <taxon>Staurois</taxon>
    </lineage>
</organism>
<comment type="caution">
    <text evidence="1">The sequence shown here is derived from an EMBL/GenBank/DDBJ whole genome shotgun (WGS) entry which is preliminary data.</text>
</comment>
<reference evidence="1" key="1">
    <citation type="submission" date="2023-05" db="EMBL/GenBank/DDBJ databases">
        <authorList>
            <person name="Stuckert A."/>
        </authorList>
    </citation>
    <scope>NUCLEOTIDE SEQUENCE</scope>
</reference>
<evidence type="ECO:0000313" key="2">
    <source>
        <dbReference type="Proteomes" id="UP001162483"/>
    </source>
</evidence>
<keyword evidence="2" id="KW-1185">Reference proteome</keyword>